<dbReference type="Proteomes" id="UP000078348">
    <property type="component" value="Unassembled WGS sequence"/>
</dbReference>
<keyword evidence="1" id="KW-1133">Transmembrane helix</keyword>
<sequence>MRGLKTSRFDIEESSWNCDLSETVCKLLEAIPEEDASIDVPEVLYECLTETFGSCWCVVAGKDLDCAIKYYQGCMFTAYDYLKEESIIAFKPDTRRGNYTKKEIGDADKNDDLVFDVLSSSMPESIFTTIKDTLAYIIPKNPGATEDVEIACPLRTIINRMNTGLYQVVVNKGEPIEYRIDDRAVNTLYMRVGDYYVLVWKLVVDEEMVSIKSRLDWTERGMVNVLWISIIFFVVVYAMYLTTQMAKNQQHCSLDSTCDVELLSSLRNRRTHLVVLFIVCLACYVLFLTYRRVVFRQRHLKDRKVFMRLLFGDKEE</sequence>
<name>A0A196SII5_BLAHN</name>
<evidence type="ECO:0000313" key="2">
    <source>
        <dbReference type="EMBL" id="OAO16121.1"/>
    </source>
</evidence>
<protein>
    <submittedName>
        <fullName evidence="2">Uncharacterized protein</fullName>
    </submittedName>
</protein>
<dbReference type="EMBL" id="LXWW01000097">
    <property type="protein sequence ID" value="OAO16121.1"/>
    <property type="molecule type" value="Genomic_DNA"/>
</dbReference>
<keyword evidence="1" id="KW-0812">Transmembrane</keyword>
<keyword evidence="3" id="KW-1185">Reference proteome</keyword>
<keyword evidence="1" id="KW-0472">Membrane</keyword>
<proteinExistence type="predicted"/>
<feature type="transmembrane region" description="Helical" evidence="1">
    <location>
        <begin position="273"/>
        <end position="294"/>
    </location>
</feature>
<evidence type="ECO:0000256" key="1">
    <source>
        <dbReference type="SAM" id="Phobius"/>
    </source>
</evidence>
<reference evidence="2 3" key="1">
    <citation type="submission" date="2016-05" db="EMBL/GenBank/DDBJ databases">
        <title>Nuclear genome of Blastocystis sp. subtype 1 NandII.</title>
        <authorList>
            <person name="Gentekaki E."/>
            <person name="Curtis B."/>
            <person name="Stairs C."/>
            <person name="Eme L."/>
            <person name="Herman E."/>
            <person name="Klimes V."/>
            <person name="Arias M.C."/>
            <person name="Elias M."/>
            <person name="Hilliou F."/>
            <person name="Klute M."/>
            <person name="Malik S.-B."/>
            <person name="Pightling A."/>
            <person name="Rachubinski R."/>
            <person name="Salas D."/>
            <person name="Schlacht A."/>
            <person name="Suga H."/>
            <person name="Archibald J."/>
            <person name="Ball S.G."/>
            <person name="Clark G."/>
            <person name="Dacks J."/>
            <person name="Van Der Giezen M."/>
            <person name="Tsaousis A."/>
            <person name="Roger A."/>
        </authorList>
    </citation>
    <scope>NUCLEOTIDE SEQUENCE [LARGE SCALE GENOMIC DNA]</scope>
    <source>
        <strain evidence="3">ATCC 50177 / NandII</strain>
    </source>
</reference>
<evidence type="ECO:0000313" key="3">
    <source>
        <dbReference type="Proteomes" id="UP000078348"/>
    </source>
</evidence>
<gene>
    <name evidence="2" type="ORF">AV274_2147</name>
</gene>
<organism evidence="2 3">
    <name type="scientific">Blastocystis sp. subtype 1 (strain ATCC 50177 / NandII)</name>
    <dbReference type="NCBI Taxonomy" id="478820"/>
    <lineage>
        <taxon>Eukaryota</taxon>
        <taxon>Sar</taxon>
        <taxon>Stramenopiles</taxon>
        <taxon>Bigyra</taxon>
        <taxon>Opalozoa</taxon>
        <taxon>Opalinata</taxon>
        <taxon>Blastocystidae</taxon>
        <taxon>Blastocystis</taxon>
    </lineage>
</organism>
<comment type="caution">
    <text evidence="2">The sequence shown here is derived from an EMBL/GenBank/DDBJ whole genome shotgun (WGS) entry which is preliminary data.</text>
</comment>
<accession>A0A196SII5</accession>
<feature type="transmembrane region" description="Helical" evidence="1">
    <location>
        <begin position="221"/>
        <end position="240"/>
    </location>
</feature>
<dbReference type="AlphaFoldDB" id="A0A196SII5"/>